<accession>A0ABS7BXG7</accession>
<proteinExistence type="predicted"/>
<evidence type="ECO:0000313" key="2">
    <source>
        <dbReference type="Proteomes" id="UP001519887"/>
    </source>
</evidence>
<dbReference type="RefSeq" id="WP_210040032.1">
    <property type="nucleotide sequence ID" value="NZ_JBHLVU010000007.1"/>
</dbReference>
<gene>
    <name evidence="1" type="ORF">K0U00_04745</name>
</gene>
<sequence>MGQQKEIEQLQKQINLNHDRYIANDDLQTLMKIISNARRNGYLNQAN</sequence>
<keyword evidence="2" id="KW-1185">Reference proteome</keyword>
<dbReference type="Proteomes" id="UP001519887">
    <property type="component" value="Unassembled WGS sequence"/>
</dbReference>
<organism evidence="1 2">
    <name type="scientific">Paenibacillus sepulcri</name>
    <dbReference type="NCBI Taxonomy" id="359917"/>
    <lineage>
        <taxon>Bacteria</taxon>
        <taxon>Bacillati</taxon>
        <taxon>Bacillota</taxon>
        <taxon>Bacilli</taxon>
        <taxon>Bacillales</taxon>
        <taxon>Paenibacillaceae</taxon>
        <taxon>Paenibacillus</taxon>
    </lineage>
</organism>
<name>A0ABS7BXG7_9BACL</name>
<dbReference type="EMBL" id="JAHZIK010000064">
    <property type="protein sequence ID" value="MBW7453342.1"/>
    <property type="molecule type" value="Genomic_DNA"/>
</dbReference>
<reference evidence="1 2" key="1">
    <citation type="submission" date="2021-07" db="EMBL/GenBank/DDBJ databases">
        <title>Paenibacillus radiodurans sp. nov., isolated from the southeastern edge of Tengger Desert.</title>
        <authorList>
            <person name="Zhang G."/>
        </authorList>
    </citation>
    <scope>NUCLEOTIDE SEQUENCE [LARGE SCALE GENOMIC DNA]</scope>
    <source>
        <strain evidence="1 2">CCM 7311</strain>
    </source>
</reference>
<comment type="caution">
    <text evidence="1">The sequence shown here is derived from an EMBL/GenBank/DDBJ whole genome shotgun (WGS) entry which is preliminary data.</text>
</comment>
<protein>
    <submittedName>
        <fullName evidence="1">Uncharacterized protein</fullName>
    </submittedName>
</protein>
<evidence type="ECO:0000313" key="1">
    <source>
        <dbReference type="EMBL" id="MBW7453342.1"/>
    </source>
</evidence>